<dbReference type="GO" id="GO:0008880">
    <property type="term" value="F:glucuronate isomerase activity"/>
    <property type="evidence" value="ECO:0007669"/>
    <property type="project" value="InterPro"/>
</dbReference>
<organism evidence="2 3">
    <name type="scientific">Hungatella hathewayi WAL-18680</name>
    <dbReference type="NCBI Taxonomy" id="742737"/>
    <lineage>
        <taxon>Bacteria</taxon>
        <taxon>Bacillati</taxon>
        <taxon>Bacillota</taxon>
        <taxon>Clostridia</taxon>
        <taxon>Lachnospirales</taxon>
        <taxon>Lachnospiraceae</taxon>
        <taxon>Hungatella</taxon>
    </lineage>
</organism>
<dbReference type="NCBIfam" id="TIGR04378">
    <property type="entry name" value="myo_inos_iolB"/>
    <property type="match status" value="1"/>
</dbReference>
<name>G5IJZ5_9FIRM</name>
<dbReference type="PANTHER" id="PTHR39193:SF1">
    <property type="entry name" value="5-DEOXY-GLUCURONATE ISOMERASE"/>
    <property type="match status" value="1"/>
</dbReference>
<protein>
    <recommendedName>
        <fullName evidence="4">5-deoxy-glucuronate isomerase</fullName>
    </recommendedName>
</protein>
<dbReference type="RefSeq" id="WP_006781814.1">
    <property type="nucleotide sequence ID" value="NZ_CP040506.1"/>
</dbReference>
<comment type="caution">
    <text evidence="2">The sequence shown here is derived from an EMBL/GenBank/DDBJ whole genome shotgun (WGS) entry which is preliminary data.</text>
</comment>
<sequence>MNYKKSYIPKSGYTPICVPGQEDCSLGMLHFGIIELEKGEQVVFDTENKEWGLIILSGHADFTSDSLEWKHVGGRRSVFDGNATSVYLPRNQKVTVSGREHVKIACCGTPMDVDTAPEVIGPDRVRRVTLGVKPWERETTFIIDGNTNARRLTIGEVYCTSGNWAGFPPHKHDVDQMPDEGVLEEIYYFLFQPSQGFAIQKLYTKDGEIDETYTVKQDELVEFPKGYHTTVSAPGYQTYFLWLMAGEHQGFFRSNDPDHDWVAAVEQMVKKG</sequence>
<evidence type="ECO:0000313" key="3">
    <source>
        <dbReference type="Proteomes" id="UP000005384"/>
    </source>
</evidence>
<keyword evidence="1" id="KW-0413">Isomerase</keyword>
<dbReference type="InterPro" id="IPR024203">
    <property type="entry name" value="Deoxy-glucuronate_isom_IolB"/>
</dbReference>
<dbReference type="Gene3D" id="2.60.120.10">
    <property type="entry name" value="Jelly Rolls"/>
    <property type="match status" value="2"/>
</dbReference>
<dbReference type="AlphaFoldDB" id="G5IJZ5"/>
<dbReference type="InterPro" id="IPR011051">
    <property type="entry name" value="RmlC_Cupin_sf"/>
</dbReference>
<dbReference type="Proteomes" id="UP000005384">
    <property type="component" value="Unassembled WGS sequence"/>
</dbReference>
<evidence type="ECO:0008006" key="4">
    <source>
        <dbReference type="Google" id="ProtNLM"/>
    </source>
</evidence>
<dbReference type="HOGENOM" id="CLU_066438_1_0_9"/>
<evidence type="ECO:0000256" key="1">
    <source>
        <dbReference type="ARBA" id="ARBA00023235"/>
    </source>
</evidence>
<dbReference type="InterPro" id="IPR014710">
    <property type="entry name" value="RmlC-like_jellyroll"/>
</dbReference>
<dbReference type="EMBL" id="ADLN01000105">
    <property type="protein sequence ID" value="EHI58179.1"/>
    <property type="molecule type" value="Genomic_DNA"/>
</dbReference>
<gene>
    <name evidence="2" type="ORF">HMPREF9473_03823</name>
</gene>
<keyword evidence="3" id="KW-1185">Reference proteome</keyword>
<dbReference type="PATRIC" id="fig|742737.3.peg.3803"/>
<dbReference type="GO" id="GO:0019310">
    <property type="term" value="P:inositol catabolic process"/>
    <property type="evidence" value="ECO:0007669"/>
    <property type="project" value="InterPro"/>
</dbReference>
<accession>G5IJZ5</accession>
<dbReference type="PANTHER" id="PTHR39193">
    <property type="entry name" value="5-DEOXY-GLUCURONATE ISOMERASE"/>
    <property type="match status" value="1"/>
</dbReference>
<dbReference type="PIRSF" id="PIRSF036628">
    <property type="entry name" value="IolB"/>
    <property type="match status" value="1"/>
</dbReference>
<dbReference type="SUPFAM" id="SSF51182">
    <property type="entry name" value="RmlC-like cupins"/>
    <property type="match status" value="1"/>
</dbReference>
<evidence type="ECO:0000313" key="2">
    <source>
        <dbReference type="EMBL" id="EHI58179.1"/>
    </source>
</evidence>
<proteinExistence type="predicted"/>
<dbReference type="InterPro" id="IPR021120">
    <property type="entry name" value="KduI/IolB_isomerase"/>
</dbReference>
<reference evidence="2 3" key="1">
    <citation type="submission" date="2011-08" db="EMBL/GenBank/DDBJ databases">
        <title>The Genome Sequence of Clostridium hathewayi WAL-18680.</title>
        <authorList>
            <consortium name="The Broad Institute Genome Sequencing Platform"/>
            <person name="Earl A."/>
            <person name="Ward D."/>
            <person name="Feldgarden M."/>
            <person name="Gevers D."/>
            <person name="Finegold S.M."/>
            <person name="Summanen P.H."/>
            <person name="Molitoris D.R."/>
            <person name="Song M."/>
            <person name="Daigneault M."/>
            <person name="Allen-Vercoe E."/>
            <person name="Young S.K."/>
            <person name="Zeng Q."/>
            <person name="Gargeya S."/>
            <person name="Fitzgerald M."/>
            <person name="Haas B."/>
            <person name="Abouelleil A."/>
            <person name="Alvarado L."/>
            <person name="Arachchi H.M."/>
            <person name="Berlin A."/>
            <person name="Brown A."/>
            <person name="Chapman S.B."/>
            <person name="Chen Z."/>
            <person name="Dunbar C."/>
            <person name="Freedman E."/>
            <person name="Gearin G."/>
            <person name="Gellesch M."/>
            <person name="Goldberg J."/>
            <person name="Griggs A."/>
            <person name="Gujja S."/>
            <person name="Heiman D."/>
            <person name="Howarth C."/>
            <person name="Larson L."/>
            <person name="Lui A."/>
            <person name="MacDonald P.J.P."/>
            <person name="Montmayeur A."/>
            <person name="Murphy C."/>
            <person name="Neiman D."/>
            <person name="Pearson M."/>
            <person name="Priest M."/>
            <person name="Roberts A."/>
            <person name="Saif S."/>
            <person name="Shea T."/>
            <person name="Shenoy N."/>
            <person name="Sisk P."/>
            <person name="Stolte C."/>
            <person name="Sykes S."/>
            <person name="Wortman J."/>
            <person name="Nusbaum C."/>
            <person name="Birren B."/>
        </authorList>
    </citation>
    <scope>NUCLEOTIDE SEQUENCE [LARGE SCALE GENOMIC DNA]</scope>
    <source>
        <strain evidence="2 3">WAL-18680</strain>
    </source>
</reference>
<dbReference type="Pfam" id="PF04962">
    <property type="entry name" value="KduI"/>
    <property type="match status" value="1"/>
</dbReference>